<keyword evidence="2" id="KW-0964">Secreted</keyword>
<keyword evidence="5" id="KW-1185">Reference proteome</keyword>
<dbReference type="InterPro" id="IPR003284">
    <property type="entry name" value="Sal_SpvB"/>
</dbReference>
<dbReference type="GO" id="GO:0005576">
    <property type="term" value="C:extracellular region"/>
    <property type="evidence" value="ECO:0007669"/>
    <property type="project" value="UniProtKB-SubCell"/>
</dbReference>
<evidence type="ECO:0000256" key="1">
    <source>
        <dbReference type="ARBA" id="ARBA00004613"/>
    </source>
</evidence>
<dbReference type="GO" id="GO:0005737">
    <property type="term" value="C:cytoplasm"/>
    <property type="evidence" value="ECO:0007669"/>
    <property type="project" value="InterPro"/>
</dbReference>
<gene>
    <name evidence="4" type="ORF">DFQ01_110143</name>
</gene>
<protein>
    <submittedName>
        <fullName evidence="4">Virulence plasmid B protein</fullName>
    </submittedName>
</protein>
<evidence type="ECO:0000256" key="2">
    <source>
        <dbReference type="ARBA" id="ARBA00022525"/>
    </source>
</evidence>
<name>A0A2V2YSK8_9BACL</name>
<comment type="caution">
    <text evidence="4">The sequence shown here is derived from an EMBL/GenBank/DDBJ whole genome shotgun (WGS) entry which is preliminary data.</text>
</comment>
<evidence type="ECO:0000313" key="5">
    <source>
        <dbReference type="Proteomes" id="UP000246635"/>
    </source>
</evidence>
<accession>A0A2V2YSK8</accession>
<keyword evidence="3" id="KW-0843">Virulence</keyword>
<organism evidence="4 5">
    <name type="scientific">Paenibacillus cellulosilyticus</name>
    <dbReference type="NCBI Taxonomy" id="375489"/>
    <lineage>
        <taxon>Bacteria</taxon>
        <taxon>Bacillati</taxon>
        <taxon>Bacillota</taxon>
        <taxon>Bacilli</taxon>
        <taxon>Bacillales</taxon>
        <taxon>Paenibacillaceae</taxon>
        <taxon>Paenibacillus</taxon>
    </lineage>
</organism>
<dbReference type="AlphaFoldDB" id="A0A2V2YSK8"/>
<dbReference type="Proteomes" id="UP000246635">
    <property type="component" value="Unassembled WGS sequence"/>
</dbReference>
<dbReference type="EMBL" id="QGTQ01000010">
    <property type="protein sequence ID" value="PWW01253.1"/>
    <property type="molecule type" value="Genomic_DNA"/>
</dbReference>
<reference evidence="4 5" key="1">
    <citation type="submission" date="2018-05" db="EMBL/GenBank/DDBJ databases">
        <title>Genomic Encyclopedia of Type Strains, Phase III (KMG-III): the genomes of soil and plant-associated and newly described type strains.</title>
        <authorList>
            <person name="Whitman W."/>
        </authorList>
    </citation>
    <scope>NUCLEOTIDE SEQUENCE [LARGE SCALE GENOMIC DNA]</scope>
    <source>
        <strain evidence="4 5">CECT 5696</strain>
    </source>
</reference>
<evidence type="ECO:0000313" key="4">
    <source>
        <dbReference type="EMBL" id="PWW01253.1"/>
    </source>
</evidence>
<evidence type="ECO:0000256" key="3">
    <source>
        <dbReference type="ARBA" id="ARBA00023026"/>
    </source>
</evidence>
<comment type="subcellular location">
    <subcellularLocation>
        <location evidence="1">Secreted</location>
    </subcellularLocation>
</comment>
<dbReference type="Pfam" id="PF03534">
    <property type="entry name" value="SpvB"/>
    <property type="match status" value="1"/>
</dbReference>
<proteinExistence type="predicted"/>
<sequence length="136" mass="15863">MLFEDIQAVQRDFEGAAYTVTVYRPRVDHHYERIEQWSGRTPGDTHWRVTCRNNITSLYGIAATSRISDPEDEGRIFRWLLAERFDAKGNRTVYEYDSEQPSCFAAVSETDRLTNANKYIRRICYGNVIPYLAEAK</sequence>